<sequence length="179" mass="20748">MTQKHRHIENKTSLLKDNNSHLFRKRHLSLPQQKSLYLKTGPLTSHPVAIWALEHRKGELMNSFLLSLCARWERSTVALPKVSTVPGWLPSNLLLLRNEPFPNPLVAVGVFYRAHLLEDPLLCFREGCKFFFLFCSVSSGFFLLFWRGEVARLRCVAAIGWKRMNGRGTKRFSWRRSIA</sequence>
<protein>
    <submittedName>
        <fullName evidence="1">Uncharacterized protein</fullName>
    </submittedName>
</protein>
<evidence type="ECO:0000313" key="2">
    <source>
        <dbReference type="Proteomes" id="UP001054945"/>
    </source>
</evidence>
<organism evidence="1 2">
    <name type="scientific">Caerostris extrusa</name>
    <name type="common">Bark spider</name>
    <name type="synonym">Caerostris bankana</name>
    <dbReference type="NCBI Taxonomy" id="172846"/>
    <lineage>
        <taxon>Eukaryota</taxon>
        <taxon>Metazoa</taxon>
        <taxon>Ecdysozoa</taxon>
        <taxon>Arthropoda</taxon>
        <taxon>Chelicerata</taxon>
        <taxon>Arachnida</taxon>
        <taxon>Araneae</taxon>
        <taxon>Araneomorphae</taxon>
        <taxon>Entelegynae</taxon>
        <taxon>Araneoidea</taxon>
        <taxon>Araneidae</taxon>
        <taxon>Caerostris</taxon>
    </lineage>
</organism>
<accession>A0AAV4W8Z2</accession>
<evidence type="ECO:0000313" key="1">
    <source>
        <dbReference type="EMBL" id="GIY78344.1"/>
    </source>
</evidence>
<gene>
    <name evidence="1" type="ORF">CEXT_40881</name>
</gene>
<dbReference type="AlphaFoldDB" id="A0AAV4W8Z2"/>
<name>A0AAV4W8Z2_CAEEX</name>
<reference evidence="1 2" key="1">
    <citation type="submission" date="2021-06" db="EMBL/GenBank/DDBJ databases">
        <title>Caerostris extrusa draft genome.</title>
        <authorList>
            <person name="Kono N."/>
            <person name="Arakawa K."/>
        </authorList>
    </citation>
    <scope>NUCLEOTIDE SEQUENCE [LARGE SCALE GENOMIC DNA]</scope>
</reference>
<dbReference type="Proteomes" id="UP001054945">
    <property type="component" value="Unassembled WGS sequence"/>
</dbReference>
<comment type="caution">
    <text evidence="1">The sequence shown here is derived from an EMBL/GenBank/DDBJ whole genome shotgun (WGS) entry which is preliminary data.</text>
</comment>
<proteinExistence type="predicted"/>
<keyword evidence="2" id="KW-1185">Reference proteome</keyword>
<dbReference type="EMBL" id="BPLR01015746">
    <property type="protein sequence ID" value="GIY78344.1"/>
    <property type="molecule type" value="Genomic_DNA"/>
</dbReference>